<dbReference type="EMBL" id="JAQLKE010000004">
    <property type="protein sequence ID" value="MDB7082827.1"/>
    <property type="molecule type" value="Genomic_DNA"/>
</dbReference>
<feature type="transmembrane region" description="Helical" evidence="1">
    <location>
        <begin position="178"/>
        <end position="200"/>
    </location>
</feature>
<dbReference type="Proteomes" id="UP000261032">
    <property type="component" value="Unassembled WGS sequence"/>
</dbReference>
<feature type="transmembrane region" description="Helical" evidence="1">
    <location>
        <begin position="139"/>
        <end position="166"/>
    </location>
</feature>
<gene>
    <name evidence="3" type="ORF">DXB93_01410</name>
    <name evidence="2" type="ORF">PM738_03360</name>
</gene>
<keyword evidence="1" id="KW-0472">Membrane</keyword>
<dbReference type="GeneID" id="64196717"/>
<sequence length="242" mass="27053">MLKLLKYEMIQSYRQYFLTLGIFLILCVLAPLLPDFISQVLSSLMIFAMLGISIAVLVNVITNFNRSMYKRPGYLTLTLPVSTEKLVGAKFIGSLIWVFVSSIVLSLGILIIVFLIGNVPLNTLFDLFGELLKALGNNFGLVVINLIDSIAMVSSMILSFYAIITLTKTKYIPKHKTVIGIIVYVALLILGSSLLMWQPIESFVMSLDSTASVWFSIVLNLVLATAFYFFTVYLIDHKIEVE</sequence>
<evidence type="ECO:0000313" key="4">
    <source>
        <dbReference type="Proteomes" id="UP000261032"/>
    </source>
</evidence>
<proteinExistence type="predicted"/>
<evidence type="ECO:0000313" key="3">
    <source>
        <dbReference type="EMBL" id="RGD87343.1"/>
    </source>
</evidence>
<protein>
    <submittedName>
        <fullName evidence="2">ABC-2 transporter permease</fullName>
    </submittedName>
</protein>
<reference evidence="3 4" key="1">
    <citation type="submission" date="2018-08" db="EMBL/GenBank/DDBJ databases">
        <title>A genome reference for cultivated species of the human gut microbiota.</title>
        <authorList>
            <person name="Zou Y."/>
            <person name="Xue W."/>
            <person name="Luo G."/>
        </authorList>
    </citation>
    <scope>NUCLEOTIDE SEQUENCE [LARGE SCALE GENOMIC DNA]</scope>
    <source>
        <strain evidence="3 4">OM06-4</strain>
    </source>
</reference>
<reference evidence="2" key="2">
    <citation type="submission" date="2023-01" db="EMBL/GenBank/DDBJ databases">
        <title>Human gut microbiome strain richness.</title>
        <authorList>
            <person name="Chen-Liaw A."/>
        </authorList>
    </citation>
    <scope>NUCLEOTIDE SEQUENCE</scope>
    <source>
        <strain evidence="2">1001217st2_G6_1001217B_191108</strain>
    </source>
</reference>
<name>A0A3E3EHG4_9FIRM</name>
<feature type="transmembrane region" description="Helical" evidence="1">
    <location>
        <begin position="95"/>
        <end position="119"/>
    </location>
</feature>
<dbReference type="Proteomes" id="UP001211987">
    <property type="component" value="Unassembled WGS sequence"/>
</dbReference>
<keyword evidence="1" id="KW-1133">Transmembrane helix</keyword>
<dbReference type="RefSeq" id="WP_003538581.1">
    <property type="nucleotide sequence ID" value="NZ_AP031443.1"/>
</dbReference>
<organism evidence="3 4">
    <name type="scientific">Thomasclavelia ramosa</name>
    <dbReference type="NCBI Taxonomy" id="1547"/>
    <lineage>
        <taxon>Bacteria</taxon>
        <taxon>Bacillati</taxon>
        <taxon>Bacillota</taxon>
        <taxon>Erysipelotrichia</taxon>
        <taxon>Erysipelotrichales</taxon>
        <taxon>Coprobacillaceae</taxon>
        <taxon>Thomasclavelia</taxon>
    </lineage>
</organism>
<feature type="transmembrane region" description="Helical" evidence="1">
    <location>
        <begin position="40"/>
        <end position="61"/>
    </location>
</feature>
<dbReference type="AlphaFoldDB" id="A0A3E3EHG4"/>
<feature type="transmembrane region" description="Helical" evidence="1">
    <location>
        <begin position="212"/>
        <end position="235"/>
    </location>
</feature>
<keyword evidence="1" id="KW-0812">Transmembrane</keyword>
<evidence type="ECO:0000313" key="2">
    <source>
        <dbReference type="EMBL" id="MDB7082827.1"/>
    </source>
</evidence>
<accession>A0A3E3EHG4</accession>
<dbReference type="EMBL" id="QUSL01000001">
    <property type="protein sequence ID" value="RGD87343.1"/>
    <property type="molecule type" value="Genomic_DNA"/>
</dbReference>
<comment type="caution">
    <text evidence="3">The sequence shown here is derived from an EMBL/GenBank/DDBJ whole genome shotgun (WGS) entry which is preliminary data.</text>
</comment>
<evidence type="ECO:0000256" key="1">
    <source>
        <dbReference type="SAM" id="Phobius"/>
    </source>
</evidence>
<feature type="transmembrane region" description="Helical" evidence="1">
    <location>
        <begin position="16"/>
        <end position="34"/>
    </location>
</feature>